<sequence>MNQDEISEKLIEVDQRSKSNKHRLDSMEKRQDNLEQLTNSFSVMQKEQEYIKEDVGEIKADVKTLAEKPAKRWESIVERVITVVVGAVVGYLLSGGRLP</sequence>
<feature type="region of interest" description="Disordered" evidence="1">
    <location>
        <begin position="1"/>
        <end position="31"/>
    </location>
</feature>
<dbReference type="EMBL" id="FQUA01000016">
    <property type="protein sequence ID" value="SHF07783.1"/>
    <property type="molecule type" value="Genomic_DNA"/>
</dbReference>
<dbReference type="EMBL" id="CP014223">
    <property type="protein sequence ID" value="AMJ40707.1"/>
    <property type="molecule type" value="Genomic_DNA"/>
</dbReference>
<dbReference type="RefSeq" id="WP_066048782.1">
    <property type="nucleotide sequence ID" value="NZ_CP014223.1"/>
</dbReference>
<reference evidence="4" key="2">
    <citation type="submission" date="2016-01" db="EMBL/GenBank/DDBJ databases">
        <authorList>
            <person name="Poehlein A."/>
            <person name="Schlien K."/>
            <person name="Gottschalk G."/>
            <person name="Buckel W."/>
            <person name="Daniel R."/>
        </authorList>
    </citation>
    <scope>NUCLEOTIDE SEQUENCE [LARGE SCALE GENOMIC DNA]</scope>
    <source>
        <strain evidence="4">X2</strain>
    </source>
</reference>
<dbReference type="Proteomes" id="UP000184204">
    <property type="component" value="Unassembled WGS sequence"/>
</dbReference>
<evidence type="ECO:0000313" key="3">
    <source>
        <dbReference type="EMBL" id="SHF07783.1"/>
    </source>
</evidence>
<gene>
    <name evidence="2" type="ORF">CPRO_11120</name>
    <name evidence="3" type="ORF">SAMN02745151_02697</name>
</gene>
<evidence type="ECO:0000313" key="2">
    <source>
        <dbReference type="EMBL" id="AMJ40707.1"/>
    </source>
</evidence>
<reference evidence="2 4" key="1">
    <citation type="journal article" date="2016" name="Genome Announc.">
        <title>Complete Genome Sequence of the Amino Acid-Fermenting Clostridium propionicum X2 (DSM 1682).</title>
        <authorList>
            <person name="Poehlein A."/>
            <person name="Schlien K."/>
            <person name="Chowdhury N.P."/>
            <person name="Gottschalk G."/>
            <person name="Buckel W."/>
            <person name="Daniel R."/>
        </authorList>
    </citation>
    <scope>NUCLEOTIDE SEQUENCE [LARGE SCALE GENOMIC DNA]</scope>
    <source>
        <strain evidence="2 4">X2</strain>
    </source>
</reference>
<evidence type="ECO:0008006" key="6">
    <source>
        <dbReference type="Google" id="ProtNLM"/>
    </source>
</evidence>
<dbReference type="AlphaFoldDB" id="A0A0X1U6Y0"/>
<keyword evidence="4" id="KW-1185">Reference proteome</keyword>
<evidence type="ECO:0000313" key="5">
    <source>
        <dbReference type="Proteomes" id="UP000184204"/>
    </source>
</evidence>
<dbReference type="OrthoDB" id="2064373at2"/>
<name>A0A0X1U6Y0_ANAPI</name>
<evidence type="ECO:0000256" key="1">
    <source>
        <dbReference type="SAM" id="MobiDB-lite"/>
    </source>
</evidence>
<reference evidence="5" key="4">
    <citation type="submission" date="2016-11" db="EMBL/GenBank/DDBJ databases">
        <authorList>
            <person name="Jaros S."/>
            <person name="Januszkiewicz K."/>
            <person name="Wedrychowicz H."/>
        </authorList>
    </citation>
    <scope>NUCLEOTIDE SEQUENCE [LARGE SCALE GENOMIC DNA]</scope>
    <source>
        <strain evidence="5">DSM 1682</strain>
    </source>
</reference>
<dbReference type="Proteomes" id="UP000068026">
    <property type="component" value="Chromosome"/>
</dbReference>
<protein>
    <recommendedName>
        <fullName evidence="6">Hemolysin XhlA</fullName>
    </recommendedName>
</protein>
<evidence type="ECO:0000313" key="4">
    <source>
        <dbReference type="Proteomes" id="UP000068026"/>
    </source>
</evidence>
<reference evidence="3" key="3">
    <citation type="submission" date="2016-11" db="EMBL/GenBank/DDBJ databases">
        <authorList>
            <person name="Varghese N."/>
            <person name="Submissions S."/>
        </authorList>
    </citation>
    <scope>NUCLEOTIDE SEQUENCE</scope>
    <source>
        <strain evidence="3">DSM 1682</strain>
    </source>
</reference>
<proteinExistence type="predicted"/>
<dbReference type="KEGG" id="cpro:CPRO_11120"/>
<accession>A0A0X1U6Y0</accession>
<organism evidence="3 5">
    <name type="scientific">Anaerotignum propionicum DSM 1682</name>
    <dbReference type="NCBI Taxonomy" id="991789"/>
    <lineage>
        <taxon>Bacteria</taxon>
        <taxon>Bacillati</taxon>
        <taxon>Bacillota</taxon>
        <taxon>Clostridia</taxon>
        <taxon>Lachnospirales</taxon>
        <taxon>Anaerotignaceae</taxon>
        <taxon>Anaerotignum</taxon>
    </lineage>
</organism>